<proteinExistence type="predicted"/>
<evidence type="ECO:0000313" key="1">
    <source>
        <dbReference type="Proteomes" id="UP000695022"/>
    </source>
</evidence>
<name>A0ABM1EBT9_PRICU</name>
<keyword evidence="1" id="KW-1185">Reference proteome</keyword>
<dbReference type="Proteomes" id="UP000695022">
    <property type="component" value="Unplaced"/>
</dbReference>
<dbReference type="RefSeq" id="XP_014669660.1">
    <property type="nucleotide sequence ID" value="XM_014814174.1"/>
</dbReference>
<dbReference type="GeneID" id="106810734"/>
<evidence type="ECO:0000313" key="2">
    <source>
        <dbReference type="RefSeq" id="XP_014669660.1"/>
    </source>
</evidence>
<reference evidence="2" key="1">
    <citation type="submission" date="2025-08" db="UniProtKB">
        <authorList>
            <consortium name="RefSeq"/>
        </authorList>
    </citation>
    <scope>IDENTIFICATION</scope>
</reference>
<sequence length="166" mass="18671">MFYSKAGFSGVEAYRPRAEFLMRCKNKQIVNFLAEGSATDGEKRASVSLESWFAEPITMGYIFASRSDYYGAAPFNLTDTFIKVGEKCLLGIEANGDASQSRNTYSKSLHYTVTSDYFQTYKVDYDLDYEDGRVNIREYSAKYGSKLLYSLSGTGYVEGYNNGYPA</sequence>
<gene>
    <name evidence="2" type="primary">LOC106810734</name>
</gene>
<protein>
    <submittedName>
        <fullName evidence="2">Uncharacterized protein LOC106810734</fullName>
    </submittedName>
</protein>
<accession>A0ABM1EBT9</accession>
<organism evidence="1 2">
    <name type="scientific">Priapulus caudatus</name>
    <name type="common">Priapulid worm</name>
    <dbReference type="NCBI Taxonomy" id="37621"/>
    <lineage>
        <taxon>Eukaryota</taxon>
        <taxon>Metazoa</taxon>
        <taxon>Ecdysozoa</taxon>
        <taxon>Scalidophora</taxon>
        <taxon>Priapulida</taxon>
        <taxon>Priapulimorpha</taxon>
        <taxon>Priapulimorphida</taxon>
        <taxon>Priapulidae</taxon>
        <taxon>Priapulus</taxon>
    </lineage>
</organism>